<feature type="domain" description="Helicase C-terminal" evidence="2">
    <location>
        <begin position="502"/>
        <end position="657"/>
    </location>
</feature>
<keyword evidence="3" id="KW-0067">ATP-binding</keyword>
<keyword evidence="3" id="KW-0547">Nucleotide-binding</keyword>
<feature type="region of interest" description="Disordered" evidence="1">
    <location>
        <begin position="361"/>
        <end position="381"/>
    </location>
</feature>
<keyword evidence="3" id="KW-0378">Hydrolase</keyword>
<dbReference type="RefSeq" id="WP_262564593.1">
    <property type="nucleotide sequence ID" value="NZ_JAOQJE010000012.1"/>
</dbReference>
<dbReference type="Gene3D" id="3.40.50.300">
    <property type="entry name" value="P-loop containing nucleotide triphosphate hydrolases"/>
    <property type="match status" value="1"/>
</dbReference>
<accession>A0ABT2U5A5</accession>
<keyword evidence="4" id="KW-1185">Reference proteome</keyword>
<dbReference type="PANTHER" id="PTHR10799">
    <property type="entry name" value="SNF2/RAD54 HELICASE FAMILY"/>
    <property type="match status" value="1"/>
</dbReference>
<dbReference type="InterPro" id="IPR001650">
    <property type="entry name" value="Helicase_C-like"/>
</dbReference>
<feature type="non-terminal residue" evidence="3">
    <location>
        <position position="1"/>
    </location>
</feature>
<dbReference type="InterPro" id="IPR014001">
    <property type="entry name" value="Helicase_ATP-bd"/>
</dbReference>
<reference evidence="3 4" key="1">
    <citation type="journal article" date="2021" name="ISME Commun">
        <title>Automated analysis of genomic sequences facilitates high-throughput and comprehensive description of bacteria.</title>
        <authorList>
            <person name="Hitch T.C.A."/>
        </authorList>
    </citation>
    <scope>NUCLEOTIDE SEQUENCE [LARGE SCALE GENOMIC DNA]</scope>
    <source>
        <strain evidence="3 4">Sanger_34</strain>
    </source>
</reference>
<keyword evidence="3" id="KW-0347">Helicase</keyword>
<protein>
    <submittedName>
        <fullName evidence="3">Helicase-related protein</fullName>
    </submittedName>
</protein>
<dbReference type="InterPro" id="IPR027417">
    <property type="entry name" value="P-loop_NTPase"/>
</dbReference>
<dbReference type="SUPFAM" id="SSF52540">
    <property type="entry name" value="P-loop containing nucleoside triphosphate hydrolases"/>
    <property type="match status" value="2"/>
</dbReference>
<evidence type="ECO:0000259" key="2">
    <source>
        <dbReference type="PROSITE" id="PS51194"/>
    </source>
</evidence>
<feature type="compositionally biased region" description="Basic residues" evidence="1">
    <location>
        <begin position="369"/>
        <end position="379"/>
    </location>
</feature>
<gene>
    <name evidence="3" type="ORF">OCV66_11965</name>
</gene>
<evidence type="ECO:0000313" key="3">
    <source>
        <dbReference type="EMBL" id="MCU6789796.1"/>
    </source>
</evidence>
<dbReference type="PROSITE" id="PS51194">
    <property type="entry name" value="HELICASE_CTER"/>
    <property type="match status" value="1"/>
</dbReference>
<dbReference type="EMBL" id="JAOQJE010000012">
    <property type="protein sequence ID" value="MCU6789796.1"/>
    <property type="molecule type" value="Genomic_DNA"/>
</dbReference>
<dbReference type="Proteomes" id="UP001652397">
    <property type="component" value="Unassembled WGS sequence"/>
</dbReference>
<organism evidence="3 4">
    <name type="scientific">Agathobaculum ammoniilyticum</name>
    <dbReference type="NCBI Taxonomy" id="2981778"/>
    <lineage>
        <taxon>Bacteria</taxon>
        <taxon>Bacillati</taxon>
        <taxon>Bacillota</taxon>
        <taxon>Clostridia</taxon>
        <taxon>Eubacteriales</taxon>
        <taxon>Butyricicoccaceae</taxon>
        <taxon>Agathobaculum</taxon>
    </lineage>
</organism>
<evidence type="ECO:0000313" key="4">
    <source>
        <dbReference type="Proteomes" id="UP001652397"/>
    </source>
</evidence>
<sequence length="740" mass="83447">PAQEPLSEGVLGLDQFVAQTAGYHLYGAQLAAAEALRRRLQTARFGLLIAECGSGKSKVGSLALQAYFLQKHRKCLHIVLCPSHMTGKWVRELEEAIPNARAAIVRTPADMDALYAGYARGGRTVFAVLSRESARDGYMRRPAARWDARRQGFTCPDCGSVIQMEFMDCGKRTLTDATPEYFRTETRANRKCEGCGAVLWTATTAEEQSEWVRISHLGYVHRRFAYLARDACKTAAAKKQLAALLREPDRFMAARGACRRFPLSTYIKNRYRGKIDGLIADELHQFSADSGQGDAMGELFAAAKKCIGMTATLINGYASGIFYLLYRMCACRMEQDGQSYAAPAQFAREYGVTEDTYEVTEGGYNSNRRTAKRKKRSRQKPGVSPLVYSRFLLENGVFLSLMDMGKDLPEYEEIPVPLRLPENQQRACDDLEHAFHEIFKDRSREGRKLARKLLSVSLNLMMAYPDQPYGHKPVVHPVTADPILVPEDSGAPEEQTEKDRRTLEIIRRKVNAGERVLLYVNWVRLDSRTRLKRFLTDAGVRAEIMEDTVPPRGREEWVANHLRQGMQVMIVNPNLVETGLDLNDFTTLIFYDMAFKLFTFRQASRRSWRINQTAPRVEVYILYYRHTMQERAVRLMASKLAVAGVIEGGVLTDEGLAAMSESEDMTFALARELAEGIRHEDAVEDIAASFRKMAVLHPAQERQVQEAECGQQSVPVSVRKETKIRPVPPAEQLSLWELAG</sequence>
<dbReference type="SMART" id="SM00487">
    <property type="entry name" value="DEXDc"/>
    <property type="match status" value="1"/>
</dbReference>
<evidence type="ECO:0000256" key="1">
    <source>
        <dbReference type="SAM" id="MobiDB-lite"/>
    </source>
</evidence>
<name>A0ABT2U5A5_9FIRM</name>
<dbReference type="Pfam" id="PF00271">
    <property type="entry name" value="Helicase_C"/>
    <property type="match status" value="1"/>
</dbReference>
<comment type="caution">
    <text evidence="3">The sequence shown here is derived from an EMBL/GenBank/DDBJ whole genome shotgun (WGS) entry which is preliminary data.</text>
</comment>
<proteinExistence type="predicted"/>
<dbReference type="GO" id="GO:0004386">
    <property type="term" value="F:helicase activity"/>
    <property type="evidence" value="ECO:0007669"/>
    <property type="project" value="UniProtKB-KW"/>
</dbReference>